<organism evidence="1">
    <name type="scientific">Daucus carota subsp. sativus</name>
    <name type="common">Carrot</name>
    <dbReference type="NCBI Taxonomy" id="79200"/>
    <lineage>
        <taxon>Eukaryota</taxon>
        <taxon>Viridiplantae</taxon>
        <taxon>Streptophyta</taxon>
        <taxon>Embryophyta</taxon>
        <taxon>Tracheophyta</taxon>
        <taxon>Spermatophyta</taxon>
        <taxon>Magnoliopsida</taxon>
        <taxon>eudicotyledons</taxon>
        <taxon>Gunneridae</taxon>
        <taxon>Pentapetalae</taxon>
        <taxon>asterids</taxon>
        <taxon>campanulids</taxon>
        <taxon>Apiales</taxon>
        <taxon>Apiaceae</taxon>
        <taxon>Apioideae</taxon>
        <taxon>Scandiceae</taxon>
        <taxon>Daucinae</taxon>
        <taxon>Daucus</taxon>
        <taxon>Daucus sect. Daucus</taxon>
    </lineage>
</organism>
<accession>A0A164Y6A0</accession>
<proteinExistence type="predicted"/>
<dbReference type="PANTHER" id="PTHR34835:SF90">
    <property type="entry name" value="AMINOTRANSFERASE-LIKE PLANT MOBILE DOMAIN-CONTAINING PROTEIN"/>
    <property type="match status" value="1"/>
</dbReference>
<comment type="caution">
    <text evidence="1">The sequence shown here is derived from an EMBL/GenBank/DDBJ whole genome shotgun (WGS) entry which is preliminary data.</text>
</comment>
<dbReference type="PANTHER" id="PTHR34835">
    <property type="entry name" value="OS07G0283600 PROTEIN-RELATED"/>
    <property type="match status" value="1"/>
</dbReference>
<gene>
    <name evidence="1" type="ORF">DCAR_017289</name>
</gene>
<dbReference type="EMBL" id="LNRQ01000005">
    <property type="protein sequence ID" value="KZM94044.1"/>
    <property type="molecule type" value="Genomic_DNA"/>
</dbReference>
<reference evidence="1" key="1">
    <citation type="journal article" date="2016" name="Nat. Genet.">
        <title>A high-quality carrot genome assembly provides new insights into carotenoid accumulation and asterid genome evolution.</title>
        <authorList>
            <person name="Iorizzo M."/>
            <person name="Ellison S."/>
            <person name="Senalik D."/>
            <person name="Zeng P."/>
            <person name="Satapoomin P."/>
            <person name="Huang J."/>
            <person name="Bowman M."/>
            <person name="Iovene M."/>
            <person name="Sanseverino W."/>
            <person name="Cavagnaro P."/>
            <person name="Yildiz M."/>
            <person name="Macko-Podgorni A."/>
            <person name="Moranska E."/>
            <person name="Grzebelus E."/>
            <person name="Grzebelus D."/>
            <person name="Ashrafi H."/>
            <person name="Zheng Z."/>
            <person name="Cheng S."/>
            <person name="Spooner D."/>
            <person name="Van Deynze A."/>
            <person name="Simon P."/>
        </authorList>
    </citation>
    <scope>NUCLEOTIDE SEQUENCE [LARGE SCALE GENOMIC DNA]</scope>
    <source>
        <tissue evidence="1">Leaf</tissue>
    </source>
</reference>
<sequence>MILTLSKPQTEWVEKAGFGQLLGFRMRTYQHRLGYKIVDAFCSRTCQLSLKAGDVLITEKLVHKIMGLPLGDMDIVLREGKIGKTDWDKQYSGTSISPFMVMNAIKESRLADNNFKMNFLVLVYNFFIEANQNRWISRKMLSFGGNLDECGQYNWCKLLIDKLRKTHAFWAEHKWRNFAGPLAFLINLSGDLAMREMVVPDSVSGDFEEEFVGGCAGMDVDKDSDGENLSGLLREAELPGGQKQNANTDDHFIQYDTDREQVQELVKEKGKTASSFEENVGQGTRKEVGVDAQDCGMHESPAGGNNTQARVDIEIEKHFDEEPYMKRFEANLEDLEAAYNRCLTNFIDSMALYPQNAKLAELKQRYKVFFKMFGESSPVTKSLSSLCTNRGPSKKVDVEQDSGVPSFSLGLSQMIPRNLGDAIETCVVTPAAAVALGKKASGSSDNEGLHEPLKARPRRDIIPSAICRSPYMTRVTDINRHNLTSEERDVWEWLCEDRTNQSDYIFEWMGRRCTKAHFHSLEVNKQVESTVIDTWTHMLNENEIFRSEASPLRMFLTSETIVRLGYFFHNVLERYGPMLMNVAAGDTDAKLCRYAAFDDNMDVVLELVNKIHSRPVNIPEFELVRFKWFLLQFSMNNGKFKIMYRCVTLPITGNMQFLFPVYTGCHHYIICYNIKKPRWEIIDNLVQEMSFEDTYGDLPWKLVCVFII</sequence>
<name>A0A164Y6A0_DAUCS</name>
<evidence type="ECO:0008006" key="2">
    <source>
        <dbReference type="Google" id="ProtNLM"/>
    </source>
</evidence>
<protein>
    <recommendedName>
        <fullName evidence="2">Ubiquitin-like protease family profile domain-containing protein</fullName>
    </recommendedName>
</protein>
<evidence type="ECO:0000313" key="1">
    <source>
        <dbReference type="EMBL" id="KZM94044.1"/>
    </source>
</evidence>
<dbReference type="Gramene" id="KZM94044">
    <property type="protein sequence ID" value="KZM94044"/>
    <property type="gene ID" value="DCAR_017289"/>
</dbReference>
<dbReference type="Gene3D" id="3.40.395.10">
    <property type="entry name" value="Adenoviral Proteinase, Chain A"/>
    <property type="match status" value="1"/>
</dbReference>
<dbReference type="AlphaFoldDB" id="A0A164Y6A0"/>